<dbReference type="AlphaFoldDB" id="A0A0A2M4S3"/>
<dbReference type="eggNOG" id="COG1408">
    <property type="taxonomic scope" value="Bacteria"/>
</dbReference>
<dbReference type="EMBL" id="JRLX01000010">
    <property type="protein sequence ID" value="KGO86463.1"/>
    <property type="molecule type" value="Genomic_DNA"/>
</dbReference>
<sequence length="410" mass="47020">MRPFLPLILFITGVVAILAEIYTFQAVRAATKSRWAPWVYLVISLLIIAYIVYSFMHFDRKEGQNKQSLLAMGLLLITFLPKIIITIVMLGEDIIRFFGGLIRMFLGDNKQPFLQDRRRFVSLTALALAAIPFFSLLYGMTIGKYNFKVRKQTIIYPDLPDNFDGMTITQISDVHSGSLDNVEKIEYAIDLINEQKSDIILFTGDIVNTHATELHPWIETFKRIETPPMGKYSVLGNHDYGEYVEWPSAKAKDDNFAAIKDLHRQINFKLMLNENIKLTKGDQHIALIGVENWGHNFKKAGDLIKASVGVDKDDFKILMSHDPSHWEYEVQHHPNNYHLTLSGHTHGMQFGIEIPGFLKWSPVQYVYKQWAGLYNNAKRYVYVNRGFGFHGYAGRTGIWPEITVITLKKG</sequence>
<evidence type="ECO:0000313" key="5">
    <source>
        <dbReference type="EMBL" id="KGO86463.1"/>
    </source>
</evidence>
<dbReference type="InterPro" id="IPR029052">
    <property type="entry name" value="Metallo-depent_PP-like"/>
</dbReference>
<feature type="transmembrane region" description="Helical" evidence="3">
    <location>
        <begin position="120"/>
        <end position="141"/>
    </location>
</feature>
<evidence type="ECO:0000259" key="4">
    <source>
        <dbReference type="Pfam" id="PF00149"/>
    </source>
</evidence>
<dbReference type="PANTHER" id="PTHR31302:SF31">
    <property type="entry name" value="PHOSPHODIESTERASE YAEI"/>
    <property type="match status" value="1"/>
</dbReference>
<dbReference type="STRING" id="1121895.GCA_000378485_02646"/>
<dbReference type="GO" id="GO:0046872">
    <property type="term" value="F:metal ion binding"/>
    <property type="evidence" value="ECO:0007669"/>
    <property type="project" value="UniProtKB-KW"/>
</dbReference>
<dbReference type="CDD" id="cd07385">
    <property type="entry name" value="MPP_YkuE_C"/>
    <property type="match status" value="1"/>
</dbReference>
<dbReference type="SUPFAM" id="SSF56300">
    <property type="entry name" value="Metallo-dependent phosphatases"/>
    <property type="match status" value="1"/>
</dbReference>
<organism evidence="5 6">
    <name type="scientific">Flavobacterium rivuli WB 3.3-2 = DSM 21788</name>
    <dbReference type="NCBI Taxonomy" id="1121895"/>
    <lineage>
        <taxon>Bacteria</taxon>
        <taxon>Pseudomonadati</taxon>
        <taxon>Bacteroidota</taxon>
        <taxon>Flavobacteriia</taxon>
        <taxon>Flavobacteriales</taxon>
        <taxon>Flavobacteriaceae</taxon>
        <taxon>Flavobacterium</taxon>
    </lineage>
</organism>
<comment type="caution">
    <text evidence="5">The sequence shown here is derived from an EMBL/GenBank/DDBJ whole genome shotgun (WGS) entry which is preliminary data.</text>
</comment>
<accession>A0A0A2M4S3</accession>
<dbReference type="Pfam" id="PF00149">
    <property type="entry name" value="Metallophos"/>
    <property type="match status" value="1"/>
</dbReference>
<evidence type="ECO:0000256" key="1">
    <source>
        <dbReference type="ARBA" id="ARBA00022723"/>
    </source>
</evidence>
<keyword evidence="3" id="KW-0472">Membrane</keyword>
<evidence type="ECO:0000313" key="6">
    <source>
        <dbReference type="Proteomes" id="UP000030152"/>
    </source>
</evidence>
<dbReference type="GO" id="GO:0009245">
    <property type="term" value="P:lipid A biosynthetic process"/>
    <property type="evidence" value="ECO:0007669"/>
    <property type="project" value="TreeGrafter"/>
</dbReference>
<feature type="domain" description="Calcineurin-like phosphoesterase" evidence="4">
    <location>
        <begin position="166"/>
        <end position="347"/>
    </location>
</feature>
<feature type="transmembrane region" description="Helical" evidence="3">
    <location>
        <begin position="35"/>
        <end position="56"/>
    </location>
</feature>
<gene>
    <name evidence="5" type="ORF">Q765_11340</name>
</gene>
<dbReference type="GO" id="GO:0016020">
    <property type="term" value="C:membrane"/>
    <property type="evidence" value="ECO:0007669"/>
    <property type="project" value="GOC"/>
</dbReference>
<dbReference type="RefSeq" id="WP_035642468.1">
    <property type="nucleotide sequence ID" value="NZ_JRLX01000010.1"/>
</dbReference>
<keyword evidence="2" id="KW-0378">Hydrolase</keyword>
<dbReference type="InterPro" id="IPR004843">
    <property type="entry name" value="Calcineurin-like_PHP"/>
</dbReference>
<proteinExistence type="predicted"/>
<name>A0A0A2M4S3_9FLAO</name>
<evidence type="ECO:0000256" key="3">
    <source>
        <dbReference type="SAM" id="Phobius"/>
    </source>
</evidence>
<protein>
    <submittedName>
        <fullName evidence="5">Phosphoesterase</fullName>
    </submittedName>
</protein>
<evidence type="ECO:0000256" key="2">
    <source>
        <dbReference type="ARBA" id="ARBA00022801"/>
    </source>
</evidence>
<dbReference type="OrthoDB" id="9780884at2"/>
<keyword evidence="1" id="KW-0479">Metal-binding</keyword>
<dbReference type="GO" id="GO:0008758">
    <property type="term" value="F:UDP-2,3-diacylglucosamine hydrolase activity"/>
    <property type="evidence" value="ECO:0007669"/>
    <property type="project" value="TreeGrafter"/>
</dbReference>
<keyword evidence="6" id="KW-1185">Reference proteome</keyword>
<feature type="transmembrane region" description="Helical" evidence="3">
    <location>
        <begin position="68"/>
        <end position="91"/>
    </location>
</feature>
<dbReference type="Gene3D" id="3.60.21.10">
    <property type="match status" value="1"/>
</dbReference>
<keyword evidence="3" id="KW-1133">Transmembrane helix</keyword>
<dbReference type="Proteomes" id="UP000030152">
    <property type="component" value="Unassembled WGS sequence"/>
</dbReference>
<dbReference type="PANTHER" id="PTHR31302">
    <property type="entry name" value="TRANSMEMBRANE PROTEIN WITH METALLOPHOSPHOESTERASE DOMAIN-RELATED"/>
    <property type="match status" value="1"/>
</dbReference>
<dbReference type="InterPro" id="IPR051158">
    <property type="entry name" value="Metallophosphoesterase_sf"/>
</dbReference>
<keyword evidence="3" id="KW-0812">Transmembrane</keyword>
<reference evidence="5 6" key="1">
    <citation type="submission" date="2013-09" db="EMBL/GenBank/DDBJ databases">
        <authorList>
            <person name="Zeng Z."/>
            <person name="Chen C."/>
        </authorList>
    </citation>
    <scope>NUCLEOTIDE SEQUENCE [LARGE SCALE GENOMIC DNA]</scope>
    <source>
        <strain evidence="5 6">WB 3.3-2</strain>
    </source>
</reference>